<dbReference type="AlphaFoldDB" id="A0A124IFL2"/>
<proteinExistence type="predicted"/>
<dbReference type="OrthoDB" id="4288416at2"/>
<organism evidence="2 3">
    <name type="scientific">Streptomyces dysideae</name>
    <dbReference type="NCBI Taxonomy" id="909626"/>
    <lineage>
        <taxon>Bacteria</taxon>
        <taxon>Bacillati</taxon>
        <taxon>Actinomycetota</taxon>
        <taxon>Actinomycetes</taxon>
        <taxon>Kitasatosporales</taxon>
        <taxon>Streptomycetaceae</taxon>
        <taxon>Streptomyces</taxon>
    </lineage>
</organism>
<dbReference type="STRING" id="909626.AQJ91_06395"/>
<evidence type="ECO:0000313" key="2">
    <source>
        <dbReference type="EMBL" id="KUO21770.1"/>
    </source>
</evidence>
<keyword evidence="3" id="KW-1185">Reference proteome</keyword>
<evidence type="ECO:0000313" key="3">
    <source>
        <dbReference type="Proteomes" id="UP000053260"/>
    </source>
</evidence>
<feature type="domain" description="DUF397" evidence="1">
    <location>
        <begin position="4"/>
        <end position="57"/>
    </location>
</feature>
<protein>
    <recommendedName>
        <fullName evidence="1">DUF397 domain-containing protein</fullName>
    </recommendedName>
</protein>
<dbReference type="EMBL" id="LMXB01000021">
    <property type="protein sequence ID" value="KUO21770.1"/>
    <property type="molecule type" value="Genomic_DNA"/>
</dbReference>
<dbReference type="Proteomes" id="UP000053260">
    <property type="component" value="Unassembled WGS sequence"/>
</dbReference>
<dbReference type="InterPro" id="IPR007278">
    <property type="entry name" value="DUF397"/>
</dbReference>
<accession>A0A124IFL2</accession>
<comment type="caution">
    <text evidence="2">The sequence shown here is derived from an EMBL/GenBank/DDBJ whole genome shotgun (WGS) entry which is preliminary data.</text>
</comment>
<gene>
    <name evidence="2" type="ORF">AQJ91_06395</name>
</gene>
<dbReference type="Pfam" id="PF04149">
    <property type="entry name" value="DUF397"/>
    <property type="match status" value="1"/>
</dbReference>
<evidence type="ECO:0000259" key="1">
    <source>
        <dbReference type="Pfam" id="PF04149"/>
    </source>
</evidence>
<reference evidence="2 3" key="1">
    <citation type="submission" date="2015-10" db="EMBL/GenBank/DDBJ databases">
        <title>Draft genome sequence of Streptomyces sp. RV15, isolated from a marine sponge.</title>
        <authorList>
            <person name="Ruckert C."/>
            <person name="Abdelmohsen U.R."/>
            <person name="Winkler A."/>
            <person name="Hentschel U."/>
            <person name="Kalinowski J."/>
            <person name="Kampfer P."/>
            <person name="Glaeser S."/>
        </authorList>
    </citation>
    <scope>NUCLEOTIDE SEQUENCE [LARGE SCALE GENOMIC DNA]</scope>
    <source>
        <strain evidence="2 3">RV15</strain>
    </source>
</reference>
<sequence length="66" mass="6752">MSELKWQKSSFSEGGAANCVELATCPAGHPHLRESEDPATVVQTSATALGALLRAVRDGAIGTAQG</sequence>
<dbReference type="RefSeq" id="WP_067017320.1">
    <property type="nucleotide sequence ID" value="NZ_KQ949077.1"/>
</dbReference>
<name>A0A124IFL2_9ACTN</name>